<accession>A0A1C7M248</accession>
<evidence type="ECO:0000313" key="2">
    <source>
        <dbReference type="Proteomes" id="UP000092993"/>
    </source>
</evidence>
<reference evidence="1 2" key="1">
    <citation type="submission" date="2016-03" db="EMBL/GenBank/DDBJ databases">
        <title>Whole genome sequencing of Grifola frondosa 9006-11.</title>
        <authorList>
            <person name="Min B."/>
            <person name="Park H."/>
            <person name="Kim J.-G."/>
            <person name="Cho H."/>
            <person name="Oh Y.-L."/>
            <person name="Kong W.-S."/>
            <person name="Choi I.-G."/>
        </authorList>
    </citation>
    <scope>NUCLEOTIDE SEQUENCE [LARGE SCALE GENOMIC DNA]</scope>
    <source>
        <strain evidence="1 2">9006-11</strain>
    </source>
</reference>
<evidence type="ECO:0000313" key="1">
    <source>
        <dbReference type="EMBL" id="OBZ71010.1"/>
    </source>
</evidence>
<keyword evidence="2" id="KW-1185">Reference proteome</keyword>
<dbReference type="AlphaFoldDB" id="A0A1C7M248"/>
<sequence length="89" mass="9759">MIHLEHALQNMEETEMTSSLRNLIDNMNSVCTNTALVFNSVIIEEISVDNAIPVYVQGGGMNEIVLDEGVVPAEQLVLNDILMANNSDI</sequence>
<protein>
    <submittedName>
        <fullName evidence="1">Uncharacterized protein</fullName>
    </submittedName>
</protein>
<dbReference type="EMBL" id="LUGG01000013">
    <property type="protein sequence ID" value="OBZ71010.1"/>
    <property type="molecule type" value="Genomic_DNA"/>
</dbReference>
<gene>
    <name evidence="1" type="ORF">A0H81_09158</name>
</gene>
<proteinExistence type="predicted"/>
<name>A0A1C7M248_GRIFR</name>
<dbReference type="Proteomes" id="UP000092993">
    <property type="component" value="Unassembled WGS sequence"/>
</dbReference>
<comment type="caution">
    <text evidence="1">The sequence shown here is derived from an EMBL/GenBank/DDBJ whole genome shotgun (WGS) entry which is preliminary data.</text>
</comment>
<organism evidence="1 2">
    <name type="scientific">Grifola frondosa</name>
    <name type="common">Maitake</name>
    <name type="synonym">Polyporus frondosus</name>
    <dbReference type="NCBI Taxonomy" id="5627"/>
    <lineage>
        <taxon>Eukaryota</taxon>
        <taxon>Fungi</taxon>
        <taxon>Dikarya</taxon>
        <taxon>Basidiomycota</taxon>
        <taxon>Agaricomycotina</taxon>
        <taxon>Agaricomycetes</taxon>
        <taxon>Polyporales</taxon>
        <taxon>Grifolaceae</taxon>
        <taxon>Grifola</taxon>
    </lineage>
</organism>